<evidence type="ECO:0000256" key="1">
    <source>
        <dbReference type="ARBA" id="ARBA00008857"/>
    </source>
</evidence>
<dbReference type="PANTHER" id="PTHR30629">
    <property type="entry name" value="PROPHAGE INTEGRASE"/>
    <property type="match status" value="1"/>
</dbReference>
<keyword evidence="3" id="KW-0238">DNA-binding</keyword>
<dbReference type="PROSITE" id="PS51898">
    <property type="entry name" value="TYR_RECOMBINASE"/>
    <property type="match status" value="1"/>
</dbReference>
<dbReference type="InterPro" id="IPR050808">
    <property type="entry name" value="Phage_Integrase"/>
</dbReference>
<dbReference type="SUPFAM" id="SSF56349">
    <property type="entry name" value="DNA breaking-rejoining enzymes"/>
    <property type="match status" value="1"/>
</dbReference>
<dbReference type="Gene3D" id="3.30.160.390">
    <property type="entry name" value="Integrase, DNA-binding domain"/>
    <property type="match status" value="1"/>
</dbReference>
<dbReference type="GO" id="GO:0015074">
    <property type="term" value="P:DNA integration"/>
    <property type="evidence" value="ECO:0007669"/>
    <property type="project" value="UniProtKB-KW"/>
</dbReference>
<keyword evidence="4" id="KW-0233">DNA recombination</keyword>
<dbReference type="GO" id="GO:0003677">
    <property type="term" value="F:DNA binding"/>
    <property type="evidence" value="ECO:0007669"/>
    <property type="project" value="UniProtKB-KW"/>
</dbReference>
<dbReference type="Gene3D" id="1.10.150.130">
    <property type="match status" value="1"/>
</dbReference>
<evidence type="ECO:0000256" key="3">
    <source>
        <dbReference type="ARBA" id="ARBA00023125"/>
    </source>
</evidence>
<dbReference type="CDD" id="cd00796">
    <property type="entry name" value="INT_Rci_Hp1_C"/>
    <property type="match status" value="1"/>
</dbReference>
<gene>
    <name evidence="6" type="ORF">HNR59_001256</name>
</gene>
<dbReference type="RefSeq" id="WP_183827456.1">
    <property type="nucleotide sequence ID" value="NZ_JACHEU010000001.1"/>
</dbReference>
<comment type="caution">
    <text evidence="6">The sequence shown here is derived from an EMBL/GenBank/DDBJ whole genome shotgun (WGS) entry which is preliminary data.</text>
</comment>
<sequence length="409" mass="44376">MAKLTKGYLDGLEARTTPYFVWCSELPGFGARVFPNGRKTFYVDYYNSDGQRKRMSIGPFGKLTVDEARKLARINLGNALAGEDPATERKTRRGSITLSELCDRYVEAADKGLIIGRSGQPKKPSTLYSDKGRIDQHIKPLLGRKLVIDLKTSDIAKFIRDVTVGKTAKVEKSDKLRGRIIVEGGAGTASRTTGLLGGILSFAVSEGIIDRNPVHGVKRPTDKKKRRRLTADEYKAIGKALTDASQAWQAVAFAKLLLLTGCRRGEIEKLKWSEVDLDGSALHLGDTKTGASVRPIGSPVVDLLKSLPCKDKAAYVLPGAHNEDQPYGGFPAALKRLLAAVKLEDVSAHTFRHSFASVAADLDYSDATIGALLGHAGTTITSRYTHRLDSVLIAVADKVAEEVSRQMGL</sequence>
<reference evidence="6 7" key="1">
    <citation type="submission" date="2020-08" db="EMBL/GenBank/DDBJ databases">
        <title>Genomic Encyclopedia of Type Strains, Phase IV (KMG-IV): sequencing the most valuable type-strain genomes for metagenomic binning, comparative biology and taxonomic classification.</title>
        <authorList>
            <person name="Goeker M."/>
        </authorList>
    </citation>
    <scope>NUCLEOTIDE SEQUENCE [LARGE SCALE GENOMIC DNA]</scope>
    <source>
        <strain evidence="6 7">DSM 11099</strain>
    </source>
</reference>
<evidence type="ECO:0000313" key="6">
    <source>
        <dbReference type="EMBL" id="MBB6011911.1"/>
    </source>
</evidence>
<feature type="domain" description="Tyr recombinase" evidence="5">
    <location>
        <begin position="224"/>
        <end position="397"/>
    </location>
</feature>
<dbReference type="PANTHER" id="PTHR30629:SF2">
    <property type="entry name" value="PROPHAGE INTEGRASE INTS-RELATED"/>
    <property type="match status" value="1"/>
</dbReference>
<proteinExistence type="inferred from homology"/>
<dbReference type="InterPro" id="IPR025166">
    <property type="entry name" value="Integrase_DNA_bind_dom"/>
</dbReference>
<evidence type="ECO:0000256" key="2">
    <source>
        <dbReference type="ARBA" id="ARBA00022908"/>
    </source>
</evidence>
<dbReference type="InterPro" id="IPR002104">
    <property type="entry name" value="Integrase_catalytic"/>
</dbReference>
<accession>A0A7W9VUP3</accession>
<dbReference type="GO" id="GO:0006310">
    <property type="term" value="P:DNA recombination"/>
    <property type="evidence" value="ECO:0007669"/>
    <property type="project" value="UniProtKB-KW"/>
</dbReference>
<dbReference type="InterPro" id="IPR011010">
    <property type="entry name" value="DNA_brk_join_enz"/>
</dbReference>
<comment type="similarity">
    <text evidence="1">Belongs to the 'phage' integrase family.</text>
</comment>
<evidence type="ECO:0000313" key="7">
    <source>
        <dbReference type="Proteomes" id="UP000533306"/>
    </source>
</evidence>
<evidence type="ECO:0000259" key="5">
    <source>
        <dbReference type="PROSITE" id="PS51898"/>
    </source>
</evidence>
<dbReference type="Gene3D" id="1.10.443.10">
    <property type="entry name" value="Intergrase catalytic core"/>
    <property type="match status" value="1"/>
</dbReference>
<evidence type="ECO:0000256" key="4">
    <source>
        <dbReference type="ARBA" id="ARBA00023172"/>
    </source>
</evidence>
<keyword evidence="7" id="KW-1185">Reference proteome</keyword>
<organism evidence="6 7">
    <name type="scientific">Aquamicrobium lusatiense</name>
    <dbReference type="NCBI Taxonomy" id="89772"/>
    <lineage>
        <taxon>Bacteria</taxon>
        <taxon>Pseudomonadati</taxon>
        <taxon>Pseudomonadota</taxon>
        <taxon>Alphaproteobacteria</taxon>
        <taxon>Hyphomicrobiales</taxon>
        <taxon>Phyllobacteriaceae</taxon>
        <taxon>Aquamicrobium</taxon>
    </lineage>
</organism>
<dbReference type="Pfam" id="PF13356">
    <property type="entry name" value="Arm-DNA-bind_3"/>
    <property type="match status" value="1"/>
</dbReference>
<protein>
    <submittedName>
        <fullName evidence="6">Integrase</fullName>
    </submittedName>
</protein>
<name>A0A7W9VUP3_9HYPH</name>
<dbReference type="InterPro" id="IPR038488">
    <property type="entry name" value="Integrase_DNA-bd_sf"/>
</dbReference>
<dbReference type="EMBL" id="JACHEU010000001">
    <property type="protein sequence ID" value="MBB6011911.1"/>
    <property type="molecule type" value="Genomic_DNA"/>
</dbReference>
<dbReference type="AlphaFoldDB" id="A0A7W9VUP3"/>
<dbReference type="InterPro" id="IPR013762">
    <property type="entry name" value="Integrase-like_cat_sf"/>
</dbReference>
<dbReference type="InterPro" id="IPR010998">
    <property type="entry name" value="Integrase_recombinase_N"/>
</dbReference>
<keyword evidence="2" id="KW-0229">DNA integration</keyword>
<dbReference type="Proteomes" id="UP000533306">
    <property type="component" value="Unassembled WGS sequence"/>
</dbReference>
<dbReference type="Pfam" id="PF00589">
    <property type="entry name" value="Phage_integrase"/>
    <property type="match status" value="1"/>
</dbReference>